<evidence type="ECO:0000313" key="2">
    <source>
        <dbReference type="EMBL" id="KAJ1366811.1"/>
    </source>
</evidence>
<keyword evidence="3" id="KW-1185">Reference proteome</keyword>
<protein>
    <submittedName>
        <fullName evidence="2">Uncharacterized protein</fullName>
    </submittedName>
</protein>
<name>A0AAD5QZN8_PARTN</name>
<dbReference type="EMBL" id="JAHQIW010005664">
    <property type="protein sequence ID" value="KAJ1366811.1"/>
    <property type="molecule type" value="Genomic_DNA"/>
</dbReference>
<proteinExistence type="predicted"/>
<reference evidence="2" key="1">
    <citation type="submission" date="2021-06" db="EMBL/GenBank/DDBJ databases">
        <title>Parelaphostrongylus tenuis whole genome reference sequence.</title>
        <authorList>
            <person name="Garwood T.J."/>
            <person name="Larsen P.A."/>
            <person name="Fountain-Jones N.M."/>
            <person name="Garbe J.R."/>
            <person name="Macchietto M.G."/>
            <person name="Kania S.A."/>
            <person name="Gerhold R.W."/>
            <person name="Richards J.E."/>
            <person name="Wolf T.M."/>
        </authorList>
    </citation>
    <scope>NUCLEOTIDE SEQUENCE</scope>
    <source>
        <strain evidence="2">MNPRO001-30</strain>
        <tissue evidence="2">Meninges</tissue>
    </source>
</reference>
<evidence type="ECO:0000313" key="3">
    <source>
        <dbReference type="Proteomes" id="UP001196413"/>
    </source>
</evidence>
<comment type="caution">
    <text evidence="2">The sequence shown here is derived from an EMBL/GenBank/DDBJ whole genome shotgun (WGS) entry which is preliminary data.</text>
</comment>
<organism evidence="2 3">
    <name type="scientific">Parelaphostrongylus tenuis</name>
    <name type="common">Meningeal worm</name>
    <dbReference type="NCBI Taxonomy" id="148309"/>
    <lineage>
        <taxon>Eukaryota</taxon>
        <taxon>Metazoa</taxon>
        <taxon>Ecdysozoa</taxon>
        <taxon>Nematoda</taxon>
        <taxon>Chromadorea</taxon>
        <taxon>Rhabditida</taxon>
        <taxon>Rhabditina</taxon>
        <taxon>Rhabditomorpha</taxon>
        <taxon>Strongyloidea</taxon>
        <taxon>Metastrongylidae</taxon>
        <taxon>Parelaphostrongylus</taxon>
    </lineage>
</organism>
<dbReference type="Proteomes" id="UP001196413">
    <property type="component" value="Unassembled WGS sequence"/>
</dbReference>
<feature type="region of interest" description="Disordered" evidence="1">
    <location>
        <begin position="34"/>
        <end position="59"/>
    </location>
</feature>
<dbReference type="AlphaFoldDB" id="A0AAD5QZN8"/>
<accession>A0AAD5QZN8</accession>
<gene>
    <name evidence="2" type="ORF">KIN20_027578</name>
</gene>
<sequence length="59" mass="6564">MSGQVRCKKRCEPNSVIHTKSGHGTKLAPVAMLESSHHHGRESQEEETNGKCVEIRHNS</sequence>
<evidence type="ECO:0000256" key="1">
    <source>
        <dbReference type="SAM" id="MobiDB-lite"/>
    </source>
</evidence>